<dbReference type="Gene3D" id="2.60.120.560">
    <property type="entry name" value="Exo-inulinase, domain 1"/>
    <property type="match status" value="1"/>
</dbReference>
<dbReference type="GO" id="GO:0006508">
    <property type="term" value="P:proteolysis"/>
    <property type="evidence" value="ECO:0007669"/>
    <property type="project" value="InterPro"/>
</dbReference>
<dbReference type="Gene3D" id="3.40.50.1460">
    <property type="match status" value="1"/>
</dbReference>
<dbReference type="PANTHER" id="PTHR22576:SF37">
    <property type="entry name" value="MUCOSA-ASSOCIATED LYMPHOID TISSUE LYMPHOMA TRANSLOCATION PROTEIN 1"/>
    <property type="match status" value="1"/>
</dbReference>
<evidence type="ECO:0000256" key="1">
    <source>
        <dbReference type="SAM" id="Coils"/>
    </source>
</evidence>
<reference evidence="4" key="1">
    <citation type="submission" date="2019-11" db="EMBL/GenBank/DDBJ databases">
        <title>Microbial mats filling the niche in hypersaline microbial mats.</title>
        <authorList>
            <person name="Wong H.L."/>
            <person name="Macleod F.I."/>
            <person name="White R.A. III"/>
            <person name="Burns B.P."/>
        </authorList>
    </citation>
    <scope>NUCLEOTIDE SEQUENCE</scope>
    <source>
        <strain evidence="4">Rbin_158</strain>
    </source>
</reference>
<feature type="domain" description="Caspase family p20" evidence="3">
    <location>
        <begin position="242"/>
        <end position="369"/>
    </location>
</feature>
<dbReference type="AlphaFoldDB" id="A0A9D5JXX6"/>
<dbReference type="GO" id="GO:0004197">
    <property type="term" value="F:cysteine-type endopeptidase activity"/>
    <property type="evidence" value="ECO:0007669"/>
    <property type="project" value="InterPro"/>
</dbReference>
<dbReference type="PANTHER" id="PTHR22576">
    <property type="entry name" value="MUCOSA ASSOCIATED LYMPHOID TISSUE LYMPHOMA TRANSLOCATION PROTEIN 1/PARACASPASE"/>
    <property type="match status" value="1"/>
</dbReference>
<accession>A0A9D5JXX6</accession>
<comment type="caution">
    <text evidence="4">The sequence shown here is derived from an EMBL/GenBank/DDBJ whole genome shotgun (WGS) entry which is preliminary data.</text>
</comment>
<dbReference type="SUPFAM" id="SSF52129">
    <property type="entry name" value="Caspase-like"/>
    <property type="match status" value="1"/>
</dbReference>
<name>A0A9D5JXX6_9BACT</name>
<proteinExistence type="predicted"/>
<feature type="region of interest" description="Disordered" evidence="2">
    <location>
        <begin position="207"/>
        <end position="227"/>
    </location>
</feature>
<sequence length="463" mass="51852">MKTFLTGIITLGILIGMPMIAEAQWQVVFEDDFTDNRHEWYEGDEGEAALRIEAGRYLFEHKRTTGGWFVWKTIDINQQTDFQIQVTLQKTQGTDDYGYGIIWGRQDASNYYEWVISGTGYYRYGKVQENEWQEMIPWTTSEQIKPGNGTNVLVVNKHDGQLTFSINDQEVNTAAFENFFGNQVGFVVYNEMQIAVEDLRIQQVALPEPTPTPQPEVVPPEPETVEHDQPKLADSAVLTGSDKRIALVIGNSAYTDPPLAHPLHDAEAVATILHSYLGCTVIKQLNVSLQEMAAALQEFVRRVQQAEIALVYFAGYAAQVRGDNYLIPVGTTIRSESHLPYDAVKLDEILDYLTQAETQANIVILDACREINNLWLFNKGLAALNPPPRTAIAYATAPGYLTPDIPGGRNSVYTKHLLNALRTSGITLQQMFDTVRQQVQLETDGQQSPWFASSLPAEFSLSP</sequence>
<dbReference type="InterPro" id="IPR029030">
    <property type="entry name" value="Caspase-like_dom_sf"/>
</dbReference>
<dbReference type="Pfam" id="PF00656">
    <property type="entry name" value="Peptidase_C14"/>
    <property type="match status" value="1"/>
</dbReference>
<evidence type="ECO:0000256" key="2">
    <source>
        <dbReference type="SAM" id="MobiDB-lite"/>
    </source>
</evidence>
<organism evidence="4 5">
    <name type="scientific">candidate division KSB3 bacterium</name>
    <dbReference type="NCBI Taxonomy" id="2044937"/>
    <lineage>
        <taxon>Bacteria</taxon>
        <taxon>candidate division KSB3</taxon>
    </lineage>
</organism>
<evidence type="ECO:0000313" key="5">
    <source>
        <dbReference type="Proteomes" id="UP000649604"/>
    </source>
</evidence>
<keyword evidence="1" id="KW-0175">Coiled coil</keyword>
<dbReference type="InterPro" id="IPR052039">
    <property type="entry name" value="Caspase-related_regulators"/>
</dbReference>
<dbReference type="EMBL" id="WJJP01000529">
    <property type="protein sequence ID" value="MBD3326135.1"/>
    <property type="molecule type" value="Genomic_DNA"/>
</dbReference>
<feature type="coiled-coil region" evidence="1">
    <location>
        <begin position="282"/>
        <end position="309"/>
    </location>
</feature>
<dbReference type="PROSITE" id="PS50208">
    <property type="entry name" value="CASPASE_P20"/>
    <property type="match status" value="1"/>
</dbReference>
<feature type="compositionally biased region" description="Pro residues" evidence="2">
    <location>
        <begin position="208"/>
        <end position="222"/>
    </location>
</feature>
<evidence type="ECO:0000259" key="3">
    <source>
        <dbReference type="PROSITE" id="PS50208"/>
    </source>
</evidence>
<gene>
    <name evidence="4" type="ORF">GF339_16230</name>
</gene>
<protein>
    <recommendedName>
        <fullName evidence="3">Caspase family p20 domain-containing protein</fullName>
    </recommendedName>
</protein>
<dbReference type="Proteomes" id="UP000649604">
    <property type="component" value="Unassembled WGS sequence"/>
</dbReference>
<evidence type="ECO:0000313" key="4">
    <source>
        <dbReference type="EMBL" id="MBD3326135.1"/>
    </source>
</evidence>
<dbReference type="InterPro" id="IPR011600">
    <property type="entry name" value="Pept_C14_caspase"/>
</dbReference>
<dbReference type="InterPro" id="IPR001309">
    <property type="entry name" value="Pept_C14_p20"/>
</dbReference>